<dbReference type="AlphaFoldDB" id="A0A8C9FWN9"/>
<reference evidence="1" key="1">
    <citation type="submission" date="2025-08" db="UniProtKB">
        <authorList>
            <consortium name="Ensembl"/>
        </authorList>
    </citation>
    <scope>IDENTIFICATION</scope>
</reference>
<organism evidence="1 2">
    <name type="scientific">Pavo cristatus</name>
    <name type="common">Indian peafowl</name>
    <name type="synonym">Blue peafowl</name>
    <dbReference type="NCBI Taxonomy" id="9049"/>
    <lineage>
        <taxon>Eukaryota</taxon>
        <taxon>Metazoa</taxon>
        <taxon>Chordata</taxon>
        <taxon>Craniata</taxon>
        <taxon>Vertebrata</taxon>
        <taxon>Euteleostomi</taxon>
        <taxon>Archelosauria</taxon>
        <taxon>Archosauria</taxon>
        <taxon>Dinosauria</taxon>
        <taxon>Saurischia</taxon>
        <taxon>Theropoda</taxon>
        <taxon>Coelurosauria</taxon>
        <taxon>Aves</taxon>
        <taxon>Neognathae</taxon>
        <taxon>Galloanserae</taxon>
        <taxon>Galliformes</taxon>
        <taxon>Phasianidae</taxon>
        <taxon>Phasianinae</taxon>
        <taxon>Pavo</taxon>
    </lineage>
</organism>
<name>A0A8C9FWN9_PAVCR</name>
<protein>
    <submittedName>
        <fullName evidence="1">Uncharacterized protein</fullName>
    </submittedName>
</protein>
<accession>A0A8C9FWN9</accession>
<reference evidence="1" key="2">
    <citation type="submission" date="2025-09" db="UniProtKB">
        <authorList>
            <consortium name="Ensembl"/>
        </authorList>
    </citation>
    <scope>IDENTIFICATION</scope>
</reference>
<proteinExistence type="predicted"/>
<dbReference type="Ensembl" id="ENSPSTT00000023031.1">
    <property type="protein sequence ID" value="ENSPSTP00000021932.1"/>
    <property type="gene ID" value="ENSPSTG00000016065.1"/>
</dbReference>
<dbReference type="Proteomes" id="UP000694428">
    <property type="component" value="Unplaced"/>
</dbReference>
<keyword evidence="2" id="KW-1185">Reference proteome</keyword>
<sequence>FSPTSELGWISKVYVNPPAVVRHAEQIQKWRTVKGNWQVSALFMHSVPVFLKQSLSLSRLKY</sequence>
<evidence type="ECO:0000313" key="1">
    <source>
        <dbReference type="Ensembl" id="ENSPSTP00000021932.1"/>
    </source>
</evidence>
<evidence type="ECO:0000313" key="2">
    <source>
        <dbReference type="Proteomes" id="UP000694428"/>
    </source>
</evidence>